<keyword evidence="1" id="KW-1133">Transmembrane helix</keyword>
<organism evidence="2 3">
    <name type="scientific">Asparagus officinalis</name>
    <name type="common">Garden asparagus</name>
    <dbReference type="NCBI Taxonomy" id="4686"/>
    <lineage>
        <taxon>Eukaryota</taxon>
        <taxon>Viridiplantae</taxon>
        <taxon>Streptophyta</taxon>
        <taxon>Embryophyta</taxon>
        <taxon>Tracheophyta</taxon>
        <taxon>Spermatophyta</taxon>
        <taxon>Magnoliopsida</taxon>
        <taxon>Liliopsida</taxon>
        <taxon>Asparagales</taxon>
        <taxon>Asparagaceae</taxon>
        <taxon>Asparagoideae</taxon>
        <taxon>Asparagus</taxon>
    </lineage>
</organism>
<keyword evidence="1" id="KW-0812">Transmembrane</keyword>
<evidence type="ECO:0000313" key="3">
    <source>
        <dbReference type="Proteomes" id="UP000243459"/>
    </source>
</evidence>
<dbReference type="PANTHER" id="PTHR35280">
    <property type="entry name" value="F17L21.9"/>
    <property type="match status" value="1"/>
</dbReference>
<keyword evidence="3" id="KW-1185">Reference proteome</keyword>
<dbReference type="OrthoDB" id="782808at2759"/>
<dbReference type="PANTHER" id="PTHR35280:SF1">
    <property type="entry name" value="F17L21.9"/>
    <property type="match status" value="1"/>
</dbReference>
<sequence>MESSDENKKKLELIHVAINQLIEETNKKGKDQEEKEEESILLSRLLSQLDTMEKDAATSCLLKCPLENEQPLTLATGARESRDEEVEVKEIVKELRIVKRQNVITHCLLSVMIIVTAVWQFSEASLLLNMKEKVTHPIRAVGDMVTGSIKWKGGTPKIEAPPLPPISVPELPHMDLPQLNFNGGEE</sequence>
<dbReference type="EMBL" id="CM007382">
    <property type="protein sequence ID" value="ONK77822.1"/>
    <property type="molecule type" value="Genomic_DNA"/>
</dbReference>
<protein>
    <submittedName>
        <fullName evidence="2">Uncharacterized protein</fullName>
    </submittedName>
</protein>
<feature type="transmembrane region" description="Helical" evidence="1">
    <location>
        <begin position="103"/>
        <end position="122"/>
    </location>
</feature>
<keyword evidence="1" id="KW-0472">Membrane</keyword>
<evidence type="ECO:0000256" key="1">
    <source>
        <dbReference type="SAM" id="Phobius"/>
    </source>
</evidence>
<proteinExistence type="predicted"/>
<dbReference type="AlphaFoldDB" id="A0A5P1FI99"/>
<reference evidence="3" key="1">
    <citation type="journal article" date="2017" name="Nat. Commun.">
        <title>The asparagus genome sheds light on the origin and evolution of a young Y chromosome.</title>
        <authorList>
            <person name="Harkess A."/>
            <person name="Zhou J."/>
            <person name="Xu C."/>
            <person name="Bowers J.E."/>
            <person name="Van der Hulst R."/>
            <person name="Ayyampalayam S."/>
            <person name="Mercati F."/>
            <person name="Riccardi P."/>
            <person name="McKain M.R."/>
            <person name="Kakrana A."/>
            <person name="Tang H."/>
            <person name="Ray J."/>
            <person name="Groenendijk J."/>
            <person name="Arikit S."/>
            <person name="Mathioni S.M."/>
            <person name="Nakano M."/>
            <person name="Shan H."/>
            <person name="Telgmann-Rauber A."/>
            <person name="Kanno A."/>
            <person name="Yue Z."/>
            <person name="Chen H."/>
            <person name="Li W."/>
            <person name="Chen Y."/>
            <person name="Xu X."/>
            <person name="Zhang Y."/>
            <person name="Luo S."/>
            <person name="Chen H."/>
            <person name="Gao J."/>
            <person name="Mao Z."/>
            <person name="Pires J.C."/>
            <person name="Luo M."/>
            <person name="Kudrna D."/>
            <person name="Wing R.A."/>
            <person name="Meyers B.C."/>
            <person name="Yi K."/>
            <person name="Kong H."/>
            <person name="Lavrijsen P."/>
            <person name="Sunseri F."/>
            <person name="Falavigna A."/>
            <person name="Ye Y."/>
            <person name="Leebens-Mack J.H."/>
            <person name="Chen G."/>
        </authorList>
    </citation>
    <scope>NUCLEOTIDE SEQUENCE [LARGE SCALE GENOMIC DNA]</scope>
    <source>
        <strain evidence="3">cv. DH0086</strain>
    </source>
</reference>
<name>A0A5P1FI99_ASPOF</name>
<dbReference type="Gramene" id="ONK77822">
    <property type="protein sequence ID" value="ONK77822"/>
    <property type="gene ID" value="A4U43_C02F11090"/>
</dbReference>
<accession>A0A5P1FI99</accession>
<gene>
    <name evidence="2" type="ORF">A4U43_C02F11090</name>
</gene>
<evidence type="ECO:0000313" key="2">
    <source>
        <dbReference type="EMBL" id="ONK77822.1"/>
    </source>
</evidence>
<dbReference type="OMA" id="MTAVWQF"/>
<dbReference type="Proteomes" id="UP000243459">
    <property type="component" value="Chromosome 2"/>
</dbReference>